<dbReference type="KEGG" id="tet:TTHERM_01309120"/>
<dbReference type="GO" id="GO:0007155">
    <property type="term" value="P:cell adhesion"/>
    <property type="evidence" value="ECO:0007669"/>
    <property type="project" value="InterPro"/>
</dbReference>
<evidence type="ECO:0000256" key="1">
    <source>
        <dbReference type="SAM" id="Phobius"/>
    </source>
</evidence>
<evidence type="ECO:0000259" key="2">
    <source>
        <dbReference type="Pfam" id="PF09458"/>
    </source>
</evidence>
<dbReference type="Proteomes" id="UP000009168">
    <property type="component" value="Unassembled WGS sequence"/>
</dbReference>
<keyword evidence="1" id="KW-1133">Transmembrane helix</keyword>
<feature type="domain" description="H-type lectin" evidence="2">
    <location>
        <begin position="83"/>
        <end position="149"/>
    </location>
</feature>
<gene>
    <name evidence="3" type="ORF">TTHERM_01309120</name>
</gene>
<sequence>MSANKTKLIIYYNLLQTNLILLKKFAQIQQMRIFYIIFAILLITIFIRCQDKYIASNLFEMQTLKLVDYQSNPQSNGSRQVAKTINFQSLFSTIPYVLLGICELDFSITIGQSQFNLQVNSVNANSVNLQFTKQGSYTFYNFGIVMLAIQDSNIKIQQFSLKGSDGMNQKKNFQLPTKASIQKQSFCFLTGLSYTSSNNQLQFGVNVSSFTQDDYTITIVTQDISVVNTINVNCIEYYSMQQGDYSMITEIQNLNFQNLNIGGSPSSQQKDVTRNSQIEGTTSVNFFGISTMKNTYQNPNSIRIQVANSFTTNKNTIQVQTRDSSDIINIDIGFFNYSIYNCFHNEGIKKINFSQNQNCVQVCPDGNYQQIYSYYSICVPNCDNNQYSLNKVCYNSYPNNSYCSADKMCQQCKSPYCQQCESNLEDCLQCVPDQFQLLKTCSPEKPKNAYCKIKK</sequence>
<dbReference type="InterPro" id="IPR037221">
    <property type="entry name" value="H-type_lectin_dom_sf"/>
</dbReference>
<dbReference type="GO" id="GO:0030246">
    <property type="term" value="F:carbohydrate binding"/>
    <property type="evidence" value="ECO:0007669"/>
    <property type="project" value="InterPro"/>
</dbReference>
<accession>Q229Y4</accession>
<dbReference type="HOGENOM" id="CLU_699248_0_0_1"/>
<reference evidence="4" key="1">
    <citation type="journal article" date="2006" name="PLoS Biol.">
        <title>Macronuclear genome sequence of the ciliate Tetrahymena thermophila, a model eukaryote.</title>
        <authorList>
            <person name="Eisen J.A."/>
            <person name="Coyne R.S."/>
            <person name="Wu M."/>
            <person name="Wu D."/>
            <person name="Thiagarajan M."/>
            <person name="Wortman J.R."/>
            <person name="Badger J.H."/>
            <person name="Ren Q."/>
            <person name="Amedeo P."/>
            <person name="Jones K.M."/>
            <person name="Tallon L.J."/>
            <person name="Delcher A.L."/>
            <person name="Salzberg S.L."/>
            <person name="Silva J.C."/>
            <person name="Haas B.J."/>
            <person name="Majoros W.H."/>
            <person name="Farzad M."/>
            <person name="Carlton J.M."/>
            <person name="Smith R.K. Jr."/>
            <person name="Garg J."/>
            <person name="Pearlman R.E."/>
            <person name="Karrer K.M."/>
            <person name="Sun L."/>
            <person name="Manning G."/>
            <person name="Elde N.C."/>
            <person name="Turkewitz A.P."/>
            <person name="Asai D.J."/>
            <person name="Wilkes D.E."/>
            <person name="Wang Y."/>
            <person name="Cai H."/>
            <person name="Collins K."/>
            <person name="Stewart B.A."/>
            <person name="Lee S.R."/>
            <person name="Wilamowska K."/>
            <person name="Weinberg Z."/>
            <person name="Ruzzo W.L."/>
            <person name="Wloga D."/>
            <person name="Gaertig J."/>
            <person name="Frankel J."/>
            <person name="Tsao C.-C."/>
            <person name="Gorovsky M.A."/>
            <person name="Keeling P.J."/>
            <person name="Waller R.F."/>
            <person name="Patron N.J."/>
            <person name="Cherry J.M."/>
            <person name="Stover N.A."/>
            <person name="Krieger C.J."/>
            <person name="del Toro C."/>
            <person name="Ryder H.F."/>
            <person name="Williamson S.C."/>
            <person name="Barbeau R.A."/>
            <person name="Hamilton E.P."/>
            <person name="Orias E."/>
        </authorList>
    </citation>
    <scope>NUCLEOTIDE SEQUENCE [LARGE SCALE GENOMIC DNA]</scope>
    <source>
        <strain evidence="4">SB210</strain>
    </source>
</reference>
<organism evidence="3 4">
    <name type="scientific">Tetrahymena thermophila (strain SB210)</name>
    <dbReference type="NCBI Taxonomy" id="312017"/>
    <lineage>
        <taxon>Eukaryota</taxon>
        <taxon>Sar</taxon>
        <taxon>Alveolata</taxon>
        <taxon>Ciliophora</taxon>
        <taxon>Intramacronucleata</taxon>
        <taxon>Oligohymenophorea</taxon>
        <taxon>Hymenostomatida</taxon>
        <taxon>Tetrahymenina</taxon>
        <taxon>Tetrahymenidae</taxon>
        <taxon>Tetrahymena</taxon>
    </lineage>
</organism>
<dbReference type="SUPFAM" id="SSF57184">
    <property type="entry name" value="Growth factor receptor domain"/>
    <property type="match status" value="1"/>
</dbReference>
<protein>
    <submittedName>
        <fullName evidence="3">H-type lectin domain protein</fullName>
    </submittedName>
</protein>
<keyword evidence="1" id="KW-0812">Transmembrane</keyword>
<evidence type="ECO:0000313" key="3">
    <source>
        <dbReference type="EMBL" id="EAR82103.2"/>
    </source>
</evidence>
<dbReference type="InParanoid" id="Q229Y4"/>
<dbReference type="RefSeq" id="XP_001029766.2">
    <property type="nucleotide sequence ID" value="XM_001029766.2"/>
</dbReference>
<proteinExistence type="predicted"/>
<dbReference type="InterPro" id="IPR009030">
    <property type="entry name" value="Growth_fac_rcpt_cys_sf"/>
</dbReference>
<keyword evidence="1" id="KW-0472">Membrane</keyword>
<evidence type="ECO:0000313" key="4">
    <source>
        <dbReference type="Proteomes" id="UP000009168"/>
    </source>
</evidence>
<dbReference type="SUPFAM" id="SSF141086">
    <property type="entry name" value="Agglutinin HPA-like"/>
    <property type="match status" value="1"/>
</dbReference>
<dbReference type="AlphaFoldDB" id="Q229Y4"/>
<dbReference type="EMBL" id="GG662559">
    <property type="protein sequence ID" value="EAR82103.2"/>
    <property type="molecule type" value="Genomic_DNA"/>
</dbReference>
<dbReference type="GeneID" id="7834784"/>
<feature type="transmembrane region" description="Helical" evidence="1">
    <location>
        <begin position="31"/>
        <end position="47"/>
    </location>
</feature>
<dbReference type="Pfam" id="PF09458">
    <property type="entry name" value="H_lectin"/>
    <property type="match status" value="1"/>
</dbReference>
<dbReference type="InterPro" id="IPR019019">
    <property type="entry name" value="H-type_lectin_domain"/>
</dbReference>
<keyword evidence="4" id="KW-1185">Reference proteome</keyword>
<dbReference type="Gene3D" id="2.60.40.2080">
    <property type="match status" value="1"/>
</dbReference>
<name>Q229Y4_TETTS</name>